<name>A0ABZ2MBJ1_9BACT</name>
<protein>
    <submittedName>
        <fullName evidence="1">Uncharacterized protein</fullName>
    </submittedName>
</protein>
<accession>A0ABZ2MBJ1</accession>
<keyword evidence="2" id="KW-1185">Reference proteome</keyword>
<evidence type="ECO:0000313" key="2">
    <source>
        <dbReference type="Proteomes" id="UP001370348"/>
    </source>
</evidence>
<sequence>MVPLTIDEHFLPDGSRVGTHVSAADEGRALRLVVDGALDHELPIAVLEQVMARYGKPLAEGVVPGGPRIELGDGRALCMLRHRGRYDVIARDYLVFERPGGPPLAELSTSIAGALLHLARAAGIRSDAVGGDE</sequence>
<dbReference type="EMBL" id="CP089984">
    <property type="protein sequence ID" value="WXB19883.1"/>
    <property type="molecule type" value="Genomic_DNA"/>
</dbReference>
<proteinExistence type="predicted"/>
<dbReference type="Proteomes" id="UP001370348">
    <property type="component" value="Chromosome"/>
</dbReference>
<reference evidence="1 2" key="1">
    <citation type="submission" date="2021-12" db="EMBL/GenBank/DDBJ databases">
        <title>Discovery of the Pendulisporaceae a myxobacterial family with distinct sporulation behavior and unique specialized metabolism.</title>
        <authorList>
            <person name="Garcia R."/>
            <person name="Popoff A."/>
            <person name="Bader C.D."/>
            <person name="Loehr J."/>
            <person name="Walesch S."/>
            <person name="Walt C."/>
            <person name="Boldt J."/>
            <person name="Bunk B."/>
            <person name="Haeckl F.J.F.P.J."/>
            <person name="Gunesch A.P."/>
            <person name="Birkelbach J."/>
            <person name="Nuebel U."/>
            <person name="Pietschmann T."/>
            <person name="Bach T."/>
            <person name="Mueller R."/>
        </authorList>
    </citation>
    <scope>NUCLEOTIDE SEQUENCE [LARGE SCALE GENOMIC DNA]</scope>
    <source>
        <strain evidence="1 2">MSr11954</strain>
    </source>
</reference>
<dbReference type="RefSeq" id="WP_394829481.1">
    <property type="nucleotide sequence ID" value="NZ_CP089984.1"/>
</dbReference>
<evidence type="ECO:0000313" key="1">
    <source>
        <dbReference type="EMBL" id="WXB19883.1"/>
    </source>
</evidence>
<organism evidence="1 2">
    <name type="scientific">Pendulispora albinea</name>
    <dbReference type="NCBI Taxonomy" id="2741071"/>
    <lineage>
        <taxon>Bacteria</taxon>
        <taxon>Pseudomonadati</taxon>
        <taxon>Myxococcota</taxon>
        <taxon>Myxococcia</taxon>
        <taxon>Myxococcales</taxon>
        <taxon>Sorangiineae</taxon>
        <taxon>Pendulisporaceae</taxon>
        <taxon>Pendulispora</taxon>
    </lineage>
</organism>
<gene>
    <name evidence="1" type="ORF">LZC94_21990</name>
</gene>